<proteinExistence type="predicted"/>
<protein>
    <recommendedName>
        <fullName evidence="5">TolA protein</fullName>
    </recommendedName>
</protein>
<dbReference type="RefSeq" id="WP_378385187.1">
    <property type="nucleotide sequence ID" value="NZ_JBHLWM010000001.1"/>
</dbReference>
<gene>
    <name evidence="3" type="ORF">ACFFJ6_05555</name>
</gene>
<name>A0ABV6ENW6_9BRAD</name>
<dbReference type="Gene3D" id="3.30.1150.10">
    <property type="match status" value="1"/>
</dbReference>
<evidence type="ECO:0000256" key="2">
    <source>
        <dbReference type="SAM" id="Phobius"/>
    </source>
</evidence>
<feature type="compositionally biased region" description="Low complexity" evidence="1">
    <location>
        <begin position="77"/>
        <end position="111"/>
    </location>
</feature>
<keyword evidence="2" id="KW-0812">Transmembrane</keyword>
<comment type="caution">
    <text evidence="3">The sequence shown here is derived from an EMBL/GenBank/DDBJ whole genome shotgun (WGS) entry which is preliminary data.</text>
</comment>
<keyword evidence="2" id="KW-0472">Membrane</keyword>
<feature type="compositionally biased region" description="Low complexity" evidence="1">
    <location>
        <begin position="143"/>
        <end position="160"/>
    </location>
</feature>
<keyword evidence="2" id="KW-1133">Transmembrane helix</keyword>
<reference evidence="3 4" key="1">
    <citation type="submission" date="2024-09" db="EMBL/GenBank/DDBJ databases">
        <authorList>
            <person name="Sun Q."/>
            <person name="Mori K."/>
        </authorList>
    </citation>
    <scope>NUCLEOTIDE SEQUENCE [LARGE SCALE GENOMIC DNA]</scope>
    <source>
        <strain evidence="3 4">KCTC 23279</strain>
    </source>
</reference>
<accession>A0ABV6ENW6</accession>
<organism evidence="3 4">
    <name type="scientific">Rhodopseudomonas telluris</name>
    <dbReference type="NCBI Taxonomy" id="644215"/>
    <lineage>
        <taxon>Bacteria</taxon>
        <taxon>Pseudomonadati</taxon>
        <taxon>Pseudomonadota</taxon>
        <taxon>Alphaproteobacteria</taxon>
        <taxon>Hyphomicrobiales</taxon>
        <taxon>Nitrobacteraceae</taxon>
        <taxon>Rhodopseudomonas</taxon>
    </lineage>
</organism>
<feature type="region of interest" description="Disordered" evidence="1">
    <location>
        <begin position="60"/>
        <end position="168"/>
    </location>
</feature>
<evidence type="ECO:0008006" key="5">
    <source>
        <dbReference type="Google" id="ProtNLM"/>
    </source>
</evidence>
<sequence>MLSGKRLAPVHGMISFAKLRSGLSVSVLAHLGLVAAVLLLAEVRPFADVPEQRVEVDVVTADEAPPEPAPKPDIKPALELPTETPTAETKPAAPEAAPQPSAKPEPAAAEPAKPELAKPEPAKSERQVQKAEAPIKPEPAPTPQQAAAPPAAPAPSSAPTAFPPAIPQEPDLTVKYSVALGLPADPTFDAPAEIAADISAEAIAALRRKLKSCAALPAGIAPSDNVKIILRVPLLPDGRLAQEPFVIEASASTKGPALMKGAIQALTACQPYSMLPADKYKEWKVLDLDFTPQNFHGG</sequence>
<dbReference type="EMBL" id="JBHLWM010000001">
    <property type="protein sequence ID" value="MFC0239920.1"/>
    <property type="molecule type" value="Genomic_DNA"/>
</dbReference>
<evidence type="ECO:0000313" key="4">
    <source>
        <dbReference type="Proteomes" id="UP001589775"/>
    </source>
</evidence>
<feature type="compositionally biased region" description="Basic and acidic residues" evidence="1">
    <location>
        <begin position="112"/>
        <end position="135"/>
    </location>
</feature>
<feature type="transmembrane region" description="Helical" evidence="2">
    <location>
        <begin position="21"/>
        <end position="41"/>
    </location>
</feature>
<evidence type="ECO:0000313" key="3">
    <source>
        <dbReference type="EMBL" id="MFC0239920.1"/>
    </source>
</evidence>
<evidence type="ECO:0000256" key="1">
    <source>
        <dbReference type="SAM" id="MobiDB-lite"/>
    </source>
</evidence>
<keyword evidence="4" id="KW-1185">Reference proteome</keyword>
<dbReference type="Proteomes" id="UP001589775">
    <property type="component" value="Unassembled WGS sequence"/>
</dbReference>